<proteinExistence type="predicted"/>
<dbReference type="Proteomes" id="UP000049855">
    <property type="component" value="Unassembled WGS sequence"/>
</dbReference>
<organism evidence="1 2">
    <name type="scientific">Sporomusa ovata</name>
    <dbReference type="NCBI Taxonomy" id="2378"/>
    <lineage>
        <taxon>Bacteria</taxon>
        <taxon>Bacillati</taxon>
        <taxon>Bacillota</taxon>
        <taxon>Negativicutes</taxon>
        <taxon>Selenomonadales</taxon>
        <taxon>Sporomusaceae</taxon>
        <taxon>Sporomusa</taxon>
    </lineage>
</organism>
<protein>
    <submittedName>
        <fullName evidence="1">Uncharacterized protein</fullName>
    </submittedName>
</protein>
<dbReference type="EMBL" id="CTRP01000012">
    <property type="protein sequence ID" value="CQR73432.1"/>
    <property type="molecule type" value="Genomic_DNA"/>
</dbReference>
<name>A0A0U1L186_9FIRM</name>
<evidence type="ECO:0000313" key="2">
    <source>
        <dbReference type="Proteomes" id="UP000049855"/>
    </source>
</evidence>
<reference evidence="2" key="1">
    <citation type="submission" date="2015-03" db="EMBL/GenBank/DDBJ databases">
        <authorList>
            <person name="Nijsse Bart"/>
        </authorList>
    </citation>
    <scope>NUCLEOTIDE SEQUENCE [LARGE SCALE GENOMIC DNA]</scope>
</reference>
<dbReference type="AlphaFoldDB" id="A0A0U1L186"/>
<accession>A0A0U1L186</accession>
<gene>
    <name evidence="1" type="ORF">SpAn4DRAFT_2664</name>
</gene>
<keyword evidence="2" id="KW-1185">Reference proteome</keyword>
<sequence>MTGMTICFYAVYLLPACKLWNLSLVDPIRNTLDNLGYGNRNDLLLGAVIAIADLIDCEEMTMDKVVLWRDVYGKEE</sequence>
<evidence type="ECO:0000313" key="1">
    <source>
        <dbReference type="EMBL" id="CQR73432.1"/>
    </source>
</evidence>